<evidence type="ECO:0000313" key="3">
    <source>
        <dbReference type="Proteomes" id="UP000887159"/>
    </source>
</evidence>
<dbReference type="EMBL" id="BMAU01021359">
    <property type="protein sequence ID" value="GFY21850.1"/>
    <property type="molecule type" value="Genomic_DNA"/>
</dbReference>
<accession>A0A8X6T1C1</accession>
<evidence type="ECO:0000313" key="2">
    <source>
        <dbReference type="EMBL" id="GFY21850.1"/>
    </source>
</evidence>
<feature type="region of interest" description="Disordered" evidence="1">
    <location>
        <begin position="1"/>
        <end position="23"/>
    </location>
</feature>
<keyword evidence="3" id="KW-1185">Reference proteome</keyword>
<evidence type="ECO:0000256" key="1">
    <source>
        <dbReference type="SAM" id="MobiDB-lite"/>
    </source>
</evidence>
<comment type="caution">
    <text evidence="2">The sequence shown here is derived from an EMBL/GenBank/DDBJ whole genome shotgun (WGS) entry which is preliminary data.</text>
</comment>
<sequence length="93" mass="10643">MSVVIRAKIGDSRQQGQKTATTTQLSRELYAANGTRVLQPTVAQRHHEKGLRSRRSVASVRSLQYTFSRAQKTYALDHTSKKHRDFYKRLEPG</sequence>
<name>A0A8X6T1C1_TRICX</name>
<protein>
    <submittedName>
        <fullName evidence="2">Uncharacterized protein</fullName>
    </submittedName>
</protein>
<gene>
    <name evidence="2" type="ORF">TNCV_3294941</name>
</gene>
<dbReference type="AlphaFoldDB" id="A0A8X6T1C1"/>
<organism evidence="2 3">
    <name type="scientific">Trichonephila clavipes</name>
    <name type="common">Golden silk orbweaver</name>
    <name type="synonym">Nephila clavipes</name>
    <dbReference type="NCBI Taxonomy" id="2585209"/>
    <lineage>
        <taxon>Eukaryota</taxon>
        <taxon>Metazoa</taxon>
        <taxon>Ecdysozoa</taxon>
        <taxon>Arthropoda</taxon>
        <taxon>Chelicerata</taxon>
        <taxon>Arachnida</taxon>
        <taxon>Araneae</taxon>
        <taxon>Araneomorphae</taxon>
        <taxon>Entelegynae</taxon>
        <taxon>Araneoidea</taxon>
        <taxon>Nephilidae</taxon>
        <taxon>Trichonephila</taxon>
    </lineage>
</organism>
<feature type="compositionally biased region" description="Polar residues" evidence="1">
    <location>
        <begin position="12"/>
        <end position="23"/>
    </location>
</feature>
<reference evidence="2" key="1">
    <citation type="submission" date="2020-08" db="EMBL/GenBank/DDBJ databases">
        <title>Multicomponent nature underlies the extraordinary mechanical properties of spider dragline silk.</title>
        <authorList>
            <person name="Kono N."/>
            <person name="Nakamura H."/>
            <person name="Mori M."/>
            <person name="Yoshida Y."/>
            <person name="Ohtoshi R."/>
            <person name="Malay A.D."/>
            <person name="Moran D.A.P."/>
            <person name="Tomita M."/>
            <person name="Numata K."/>
            <person name="Arakawa K."/>
        </authorList>
    </citation>
    <scope>NUCLEOTIDE SEQUENCE</scope>
</reference>
<dbReference type="Proteomes" id="UP000887159">
    <property type="component" value="Unassembled WGS sequence"/>
</dbReference>
<proteinExistence type="predicted"/>